<name>A0A2V3ZR45_9GAMM</name>
<evidence type="ECO:0000313" key="2">
    <source>
        <dbReference type="EMBL" id="PXX93809.1"/>
    </source>
</evidence>
<gene>
    <name evidence="2" type="ORF">DIT71_03150</name>
</gene>
<sequence>MDYDVSLQTISWFNGLKNNEDLEISPKFQRRAVWLEKERAALMDTVLKDLPFPEIYIQVVTNPDNGKQNHVVVDGQQRITSILKFINNEFSLPTDDDWDGEYFKDLSPEAKESFWDYKIVVRFLRKTNDEEIRSIFSKLNTNNIVLNDQELRNARYSGRFKQLAERLADNPYFQSIGLFTARDVRRMLDIEYVSELLVRQVFGITAKKDMLETAYVNYDEEFPSESEYEDEFNASINLVRSLVNNENKMIFKSKGNFHSLFGVCLEYFRASGKNQFKRPDDVCTAITRLVSRAKADDFDPDEPEIELYAEVSTRSTSDKSRRAERERILSDLIAKAESL</sequence>
<dbReference type="InterPro" id="IPR004919">
    <property type="entry name" value="GmrSD_N"/>
</dbReference>
<evidence type="ECO:0000313" key="3">
    <source>
        <dbReference type="Proteomes" id="UP000253987"/>
    </source>
</evidence>
<dbReference type="PANTHER" id="PTHR39639">
    <property type="entry name" value="CHROMOSOME 16, WHOLE GENOME SHOTGUN SEQUENCE"/>
    <property type="match status" value="1"/>
</dbReference>
<organism evidence="2 3">
    <name type="scientific">Marinobacter vulgaris</name>
    <dbReference type="NCBI Taxonomy" id="1928331"/>
    <lineage>
        <taxon>Bacteria</taxon>
        <taxon>Pseudomonadati</taxon>
        <taxon>Pseudomonadota</taxon>
        <taxon>Gammaproteobacteria</taxon>
        <taxon>Pseudomonadales</taxon>
        <taxon>Marinobacteraceae</taxon>
        <taxon>Marinobacter</taxon>
    </lineage>
</organism>
<dbReference type="Proteomes" id="UP000253987">
    <property type="component" value="Unassembled WGS sequence"/>
</dbReference>
<comment type="caution">
    <text evidence="2">The sequence shown here is derived from an EMBL/GenBank/DDBJ whole genome shotgun (WGS) entry which is preliminary data.</text>
</comment>
<dbReference type="Pfam" id="PF03235">
    <property type="entry name" value="GmrSD_N"/>
    <property type="match status" value="1"/>
</dbReference>
<feature type="domain" description="GmrSD restriction endonucleases N-terminal" evidence="1">
    <location>
        <begin position="18"/>
        <end position="156"/>
    </location>
</feature>
<dbReference type="RefSeq" id="WP_114611733.1">
    <property type="nucleotide sequence ID" value="NZ_QFWX01000001.1"/>
</dbReference>
<dbReference type="PANTHER" id="PTHR39639:SF1">
    <property type="entry name" value="DUF262 DOMAIN-CONTAINING PROTEIN"/>
    <property type="match status" value="1"/>
</dbReference>
<accession>A0A2V3ZR45</accession>
<proteinExistence type="predicted"/>
<dbReference type="AlphaFoldDB" id="A0A2V3ZR45"/>
<reference evidence="2 3" key="2">
    <citation type="submission" date="2018-06" db="EMBL/GenBank/DDBJ databases">
        <title>Marinobactersediminissp. nov, a moderately halophilic bacterium isolated from marine solar saltern.</title>
        <authorList>
            <person name="Zhang Y."/>
        </authorList>
    </citation>
    <scope>NUCLEOTIDE SEQUENCE [LARGE SCALE GENOMIC DNA]</scope>
    <source>
        <strain evidence="2 3">F01</strain>
    </source>
</reference>
<keyword evidence="3" id="KW-1185">Reference proteome</keyword>
<evidence type="ECO:0000259" key="1">
    <source>
        <dbReference type="Pfam" id="PF03235"/>
    </source>
</evidence>
<reference evidence="3" key="1">
    <citation type="submission" date="2018-05" db="EMBL/GenBank/DDBJ databases">
        <authorList>
            <person name="Lu D."/>
        </authorList>
    </citation>
    <scope>NUCLEOTIDE SEQUENCE [LARGE SCALE GENOMIC DNA]</scope>
    <source>
        <strain evidence="3">F01</strain>
    </source>
</reference>
<dbReference type="EMBL" id="QFWX01000001">
    <property type="protein sequence ID" value="PXX93809.1"/>
    <property type="molecule type" value="Genomic_DNA"/>
</dbReference>
<protein>
    <submittedName>
        <fullName evidence="2">DUF262 domain-containing protein</fullName>
    </submittedName>
</protein>
<dbReference type="OrthoDB" id="8094406at2"/>